<keyword evidence="2 7" id="KW-0031">Aminopeptidase</keyword>
<gene>
    <name evidence="9" type="ORF">ICL07_16230</name>
</gene>
<comment type="caution">
    <text evidence="9">The sequence shown here is derived from an EMBL/GenBank/DDBJ whole genome shotgun (WGS) entry which is preliminary data.</text>
</comment>
<evidence type="ECO:0000256" key="3">
    <source>
        <dbReference type="ARBA" id="ARBA00022670"/>
    </source>
</evidence>
<protein>
    <recommendedName>
        <fullName evidence="7">Dipeptidyl-peptidase</fullName>
        <ecNumber evidence="7">3.4.14.-</ecNumber>
    </recommendedName>
</protein>
<dbReference type="Proteomes" id="UP000659124">
    <property type="component" value="Unassembled WGS sequence"/>
</dbReference>
<evidence type="ECO:0000256" key="5">
    <source>
        <dbReference type="ARBA" id="ARBA00022801"/>
    </source>
</evidence>
<dbReference type="InterPro" id="IPR019500">
    <property type="entry name" value="Pep_S46"/>
</dbReference>
<dbReference type="PANTHER" id="PTHR38469:SF1">
    <property type="entry name" value="PERIPLASMIC PEPTIDASE SUBFAMILY S1B"/>
    <property type="match status" value="1"/>
</dbReference>
<name>A0ABR7TR91_9BACT</name>
<keyword evidence="8" id="KW-0175">Coiled coil</keyword>
<evidence type="ECO:0000256" key="6">
    <source>
        <dbReference type="ARBA" id="ARBA00022825"/>
    </source>
</evidence>
<evidence type="ECO:0000256" key="2">
    <source>
        <dbReference type="ARBA" id="ARBA00022438"/>
    </source>
</evidence>
<keyword evidence="5 7" id="KW-0378">Hydrolase</keyword>
<reference evidence="9 10" key="1">
    <citation type="submission" date="2020-09" db="EMBL/GenBank/DDBJ databases">
        <title>Genome sequences of type strains of Chitinophaga qingshengii and Chitinophaga varians.</title>
        <authorList>
            <person name="Kittiwongwattana C."/>
        </authorList>
    </citation>
    <scope>NUCLEOTIDE SEQUENCE [LARGE SCALE GENOMIC DNA]</scope>
    <source>
        <strain evidence="9 10">JCM 30026</strain>
    </source>
</reference>
<evidence type="ECO:0000313" key="10">
    <source>
        <dbReference type="Proteomes" id="UP000659124"/>
    </source>
</evidence>
<evidence type="ECO:0000256" key="4">
    <source>
        <dbReference type="ARBA" id="ARBA00022729"/>
    </source>
</evidence>
<keyword evidence="10" id="KW-1185">Reference proteome</keyword>
<dbReference type="Pfam" id="PF10459">
    <property type="entry name" value="Peptidase_S46"/>
    <property type="match status" value="1"/>
</dbReference>
<proteinExistence type="inferred from homology"/>
<feature type="coiled-coil region" evidence="8">
    <location>
        <begin position="542"/>
        <end position="569"/>
    </location>
</feature>
<evidence type="ECO:0000256" key="7">
    <source>
        <dbReference type="RuleBase" id="RU366067"/>
    </source>
</evidence>
<comment type="similarity">
    <text evidence="1 7">Belongs to the peptidase S46 family.</text>
</comment>
<dbReference type="EMBL" id="JACVFC010000002">
    <property type="protein sequence ID" value="MBC9931934.1"/>
    <property type="molecule type" value="Genomic_DNA"/>
</dbReference>
<dbReference type="InterPro" id="IPR009003">
    <property type="entry name" value="Peptidase_S1_PA"/>
</dbReference>
<keyword evidence="3 7" id="KW-0645">Protease</keyword>
<evidence type="ECO:0000256" key="1">
    <source>
        <dbReference type="ARBA" id="ARBA00010491"/>
    </source>
</evidence>
<comment type="function">
    <text evidence="7">Catalyzes the removal of dipeptides from the N-terminus of oligopeptides.</text>
</comment>
<keyword evidence="4" id="KW-0732">Signal</keyword>
<evidence type="ECO:0000313" key="9">
    <source>
        <dbReference type="EMBL" id="MBC9931934.1"/>
    </source>
</evidence>
<organism evidence="9 10">
    <name type="scientific">Chitinophaga qingshengii</name>
    <dbReference type="NCBI Taxonomy" id="1569794"/>
    <lineage>
        <taxon>Bacteria</taxon>
        <taxon>Pseudomonadati</taxon>
        <taxon>Bacteroidota</taxon>
        <taxon>Chitinophagia</taxon>
        <taxon>Chitinophagales</taxon>
        <taxon>Chitinophagaceae</taxon>
        <taxon>Chitinophaga</taxon>
    </lineage>
</organism>
<sequence length="720" mass="81698">MQRIVKPLAIAVLLLLSQLTYATEGMWLPQLLSGLNEKEMKGMGMKINASDIYNINKGSLKDAIVSFGGFCTAEVISSQGLILTNHHCGYESIQKHSSLQNNFLQNGFWAKTASEELSNPGLFVTFIVRIDDVTKAALQDVKPGMSERDRQSAIDKRLNEIRQNARKESWQETMVKPFYEGNQYFLFVTETFNDVRLVGTPPSSIGKFGSDTDNWVWPRHTGDFSMFRIYAGKDGRPAPYSQDNVPLSPKYFLPISLKGVKQNDFTMVLGFPGRTNEYLPSEAVKLTVEALDPAKVGMRDAALEVIDGYMRKDEQIKIQYAAKYASTANAWKKWKGEMLGVKQTRGIEKRERYEATYRELLDANAEQKVKYSGVLDSLNEMYRRIRPYAQTRDYYSELVKNVELFTAGDRLISFLGEVRDKGEGQYEALRQQFLESMQSFYKNYNAQVDHDVAVKLLDIYAKGVPKQYAGTEYAQICGESNNDSRALADKIYNGSGLTSLEKLKAFVQQPYNAVVAQMWKDPGTRLIMAMRKGFVDNVSKPVSDLQNSINNLQRTYMQAQMDVMATKKRFYPDANSTLRVTYGKADGYSPRDAIHYDFYTYLDGVMEKYIPGDYEFDVPAKLIELHKNKDYGRYGVNGRMPVCFIASNHTTGGNSGSPALDAYGHLIGLNFDRTWEGTMSDINYDPSICRNIMVDIRYVLFIVDKYAGCTRLIDEMKLVK</sequence>
<dbReference type="EC" id="3.4.14.-" evidence="7"/>
<accession>A0ABR7TR91</accession>
<dbReference type="SUPFAM" id="SSF50494">
    <property type="entry name" value="Trypsin-like serine proteases"/>
    <property type="match status" value="1"/>
</dbReference>
<keyword evidence="6 7" id="KW-0720">Serine protease</keyword>
<evidence type="ECO:0000256" key="8">
    <source>
        <dbReference type="SAM" id="Coils"/>
    </source>
</evidence>
<dbReference type="PANTHER" id="PTHR38469">
    <property type="entry name" value="PERIPLASMIC PEPTIDASE SUBFAMILY S1B"/>
    <property type="match status" value="1"/>
</dbReference>